<organism evidence="1 2">
    <name type="scientific">Mycena citricolor</name>
    <dbReference type="NCBI Taxonomy" id="2018698"/>
    <lineage>
        <taxon>Eukaryota</taxon>
        <taxon>Fungi</taxon>
        <taxon>Dikarya</taxon>
        <taxon>Basidiomycota</taxon>
        <taxon>Agaricomycotina</taxon>
        <taxon>Agaricomycetes</taxon>
        <taxon>Agaricomycetidae</taxon>
        <taxon>Agaricales</taxon>
        <taxon>Marasmiineae</taxon>
        <taxon>Mycenaceae</taxon>
        <taxon>Mycena</taxon>
    </lineage>
</organism>
<keyword evidence="2" id="KW-1185">Reference proteome</keyword>
<comment type="caution">
    <text evidence="1">The sequence shown here is derived from an EMBL/GenBank/DDBJ whole genome shotgun (WGS) entry which is preliminary data.</text>
</comment>
<name>A0AAD2H1D4_9AGAR</name>
<accession>A0AAD2H1D4</accession>
<sequence>MGYRQQSLTVGACVALHNFLQIHKALQEPGFGEDAEEDGYDPWEDAYFNSLVSVGPMIAMHAIDEEEKARANMRRDRIANAMWQEYLVTHPDLV</sequence>
<proteinExistence type="predicted"/>
<protein>
    <submittedName>
        <fullName evidence="1">Uncharacterized protein</fullName>
    </submittedName>
</protein>
<gene>
    <name evidence="1" type="ORF">MYCIT1_LOCUS11184</name>
</gene>
<evidence type="ECO:0000313" key="1">
    <source>
        <dbReference type="EMBL" id="CAK5268124.1"/>
    </source>
</evidence>
<dbReference type="EMBL" id="CAVNYO010000138">
    <property type="protein sequence ID" value="CAK5268124.1"/>
    <property type="molecule type" value="Genomic_DNA"/>
</dbReference>
<dbReference type="AlphaFoldDB" id="A0AAD2H1D4"/>
<reference evidence="1" key="1">
    <citation type="submission" date="2023-11" db="EMBL/GenBank/DDBJ databases">
        <authorList>
            <person name="De Vega J J."/>
            <person name="De Vega J J."/>
        </authorList>
    </citation>
    <scope>NUCLEOTIDE SEQUENCE</scope>
</reference>
<evidence type="ECO:0000313" key="2">
    <source>
        <dbReference type="Proteomes" id="UP001295794"/>
    </source>
</evidence>
<dbReference type="Proteomes" id="UP001295794">
    <property type="component" value="Unassembled WGS sequence"/>
</dbReference>